<dbReference type="RefSeq" id="WP_146388705.1">
    <property type="nucleotide sequence ID" value="NZ_VOHK01000006.1"/>
</dbReference>
<evidence type="ECO:0000256" key="7">
    <source>
        <dbReference type="ARBA" id="ARBA00022827"/>
    </source>
</evidence>
<evidence type="ECO:0000256" key="6">
    <source>
        <dbReference type="ARBA" id="ARBA00022723"/>
    </source>
</evidence>
<dbReference type="PANTHER" id="PTHR30040:SF2">
    <property type="entry name" value="FAD:PROTEIN FMN TRANSFERASE"/>
    <property type="match status" value="1"/>
</dbReference>
<reference evidence="13 14" key="1">
    <citation type="journal article" date="2008" name="Int. J. Syst. Evol. Microbiol.">
        <title>Luteimonas marina sp. nov., isolated from seawater.</title>
        <authorList>
            <person name="Baik K.S."/>
            <person name="Park S.C."/>
            <person name="Kim M.S."/>
            <person name="Kim E.M."/>
            <person name="Park C."/>
            <person name="Chun J."/>
            <person name="Seong C.N."/>
        </authorList>
    </citation>
    <scope>NUCLEOTIDE SEQUENCE [LARGE SCALE GENOMIC DNA]</scope>
    <source>
        <strain evidence="13 14">FR1330</strain>
    </source>
</reference>
<name>A0A5C5TWR4_9GAMM</name>
<keyword evidence="8 11" id="KW-0460">Magnesium</keyword>
<dbReference type="GO" id="GO:0016740">
    <property type="term" value="F:transferase activity"/>
    <property type="evidence" value="ECO:0007669"/>
    <property type="project" value="UniProtKB-UniRule"/>
</dbReference>
<comment type="caution">
    <text evidence="13">The sequence shown here is derived from an EMBL/GenBank/DDBJ whole genome shotgun (WGS) entry which is preliminary data.</text>
</comment>
<protein>
    <recommendedName>
        <fullName evidence="3 11">FAD:protein FMN transferase</fullName>
        <ecNumber evidence="2 11">2.7.1.180</ecNumber>
    </recommendedName>
    <alternativeName>
        <fullName evidence="9 11">Flavin transferase</fullName>
    </alternativeName>
</protein>
<evidence type="ECO:0000256" key="5">
    <source>
        <dbReference type="ARBA" id="ARBA00022679"/>
    </source>
</evidence>
<keyword evidence="7 11" id="KW-0274">FAD</keyword>
<comment type="similarity">
    <text evidence="1 11">Belongs to the ApbE family.</text>
</comment>
<keyword evidence="4 11" id="KW-0285">Flavoprotein</keyword>
<organism evidence="13 14">
    <name type="scientific">Luteimonas marina</name>
    <dbReference type="NCBI Taxonomy" id="488485"/>
    <lineage>
        <taxon>Bacteria</taxon>
        <taxon>Pseudomonadati</taxon>
        <taxon>Pseudomonadota</taxon>
        <taxon>Gammaproteobacteria</taxon>
        <taxon>Lysobacterales</taxon>
        <taxon>Lysobacteraceae</taxon>
        <taxon>Luteimonas</taxon>
    </lineage>
</organism>
<dbReference type="Proteomes" id="UP000319980">
    <property type="component" value="Unassembled WGS sequence"/>
</dbReference>
<evidence type="ECO:0000256" key="1">
    <source>
        <dbReference type="ARBA" id="ARBA00008282"/>
    </source>
</evidence>
<evidence type="ECO:0000256" key="4">
    <source>
        <dbReference type="ARBA" id="ARBA00022630"/>
    </source>
</evidence>
<evidence type="ECO:0000256" key="11">
    <source>
        <dbReference type="PIRNR" id="PIRNR006268"/>
    </source>
</evidence>
<comment type="catalytic activity">
    <reaction evidence="10 11">
        <text>L-threonyl-[protein] + FAD = FMN-L-threonyl-[protein] + AMP + H(+)</text>
        <dbReference type="Rhea" id="RHEA:36847"/>
        <dbReference type="Rhea" id="RHEA-COMP:11060"/>
        <dbReference type="Rhea" id="RHEA-COMP:11061"/>
        <dbReference type="ChEBI" id="CHEBI:15378"/>
        <dbReference type="ChEBI" id="CHEBI:30013"/>
        <dbReference type="ChEBI" id="CHEBI:57692"/>
        <dbReference type="ChEBI" id="CHEBI:74257"/>
        <dbReference type="ChEBI" id="CHEBI:456215"/>
        <dbReference type="EC" id="2.7.1.180"/>
    </reaction>
</comment>
<dbReference type="InterPro" id="IPR003374">
    <property type="entry name" value="ApbE-like_sf"/>
</dbReference>
<feature type="binding site" evidence="12">
    <location>
        <position position="277"/>
    </location>
    <ligand>
        <name>Mg(2+)</name>
        <dbReference type="ChEBI" id="CHEBI:18420"/>
    </ligand>
</feature>
<dbReference type="Pfam" id="PF02424">
    <property type="entry name" value="ApbE"/>
    <property type="match status" value="1"/>
</dbReference>
<evidence type="ECO:0000256" key="9">
    <source>
        <dbReference type="ARBA" id="ARBA00031306"/>
    </source>
</evidence>
<evidence type="ECO:0000256" key="12">
    <source>
        <dbReference type="PIRSR" id="PIRSR006268-2"/>
    </source>
</evidence>
<dbReference type="Gene3D" id="3.10.520.10">
    <property type="entry name" value="ApbE-like domains"/>
    <property type="match status" value="1"/>
</dbReference>
<keyword evidence="6 11" id="KW-0479">Metal-binding</keyword>
<dbReference type="GO" id="GO:0046872">
    <property type="term" value="F:metal ion binding"/>
    <property type="evidence" value="ECO:0007669"/>
    <property type="project" value="UniProtKB-UniRule"/>
</dbReference>
<evidence type="ECO:0000256" key="3">
    <source>
        <dbReference type="ARBA" id="ARBA00016337"/>
    </source>
</evidence>
<feature type="binding site" evidence="12">
    <location>
        <position position="273"/>
    </location>
    <ligand>
        <name>Mg(2+)</name>
        <dbReference type="ChEBI" id="CHEBI:18420"/>
    </ligand>
</feature>
<comment type="cofactor">
    <cofactor evidence="12">
        <name>Mg(2+)</name>
        <dbReference type="ChEBI" id="CHEBI:18420"/>
    </cofactor>
    <cofactor evidence="12">
        <name>Mn(2+)</name>
        <dbReference type="ChEBI" id="CHEBI:29035"/>
    </cofactor>
    <text evidence="12">Magnesium. Can also use manganese.</text>
</comment>
<evidence type="ECO:0000313" key="13">
    <source>
        <dbReference type="EMBL" id="TWT18601.1"/>
    </source>
</evidence>
<dbReference type="AlphaFoldDB" id="A0A5C5TWR4"/>
<dbReference type="EMBL" id="VOHK01000006">
    <property type="protein sequence ID" value="TWT18601.1"/>
    <property type="molecule type" value="Genomic_DNA"/>
</dbReference>
<dbReference type="InterPro" id="IPR024932">
    <property type="entry name" value="ApbE"/>
</dbReference>
<dbReference type="PANTHER" id="PTHR30040">
    <property type="entry name" value="THIAMINE BIOSYNTHESIS LIPOPROTEIN APBE"/>
    <property type="match status" value="1"/>
</dbReference>
<feature type="binding site" evidence="12">
    <location>
        <position position="159"/>
    </location>
    <ligand>
        <name>Mg(2+)</name>
        <dbReference type="ChEBI" id="CHEBI:18420"/>
    </ligand>
</feature>
<keyword evidence="5 11" id="KW-0808">Transferase</keyword>
<accession>A0A5C5TWR4</accession>
<dbReference type="OrthoDB" id="9778595at2"/>
<gene>
    <name evidence="13" type="ORF">FQY83_14590</name>
</gene>
<dbReference type="SUPFAM" id="SSF143631">
    <property type="entry name" value="ApbE-like"/>
    <property type="match status" value="1"/>
</dbReference>
<evidence type="ECO:0000256" key="10">
    <source>
        <dbReference type="ARBA" id="ARBA00048540"/>
    </source>
</evidence>
<evidence type="ECO:0000256" key="2">
    <source>
        <dbReference type="ARBA" id="ARBA00011955"/>
    </source>
</evidence>
<evidence type="ECO:0000256" key="8">
    <source>
        <dbReference type="ARBA" id="ARBA00022842"/>
    </source>
</evidence>
<dbReference type="PIRSF" id="PIRSF006268">
    <property type="entry name" value="ApbE"/>
    <property type="match status" value="1"/>
</dbReference>
<keyword evidence="14" id="KW-1185">Reference proteome</keyword>
<sequence length="321" mass="33651">MPTAHTAPLAVHALYGETMGTRWRVDLCAAHQAPLDALHDAVQSRLDTIVAQMSTYEADSDIGRFNRAPAGSWHVLPDDFFRVMDCALQVADASGGAFDPTIGALVGAWGFGAHARAPQAPAAAVLADARDACGWRTLALHRGKRELRQPGGLSLDLSAIAKGYGVDAVAELLRARGIVAALVDVGGELRGFGRKPDGAPWRVLVETGEDDDEGDPCVLMLDDAAVATSGTRWHRFESDGREIAHTIDPRSGGPVIDAPAAVSVLADDAMHADAWSTALTVMGAEAGFAFAASRGLAARFVPSGADAQPRMTPAFEARLAQ</sequence>
<proteinExistence type="inferred from homology"/>
<dbReference type="EC" id="2.7.1.180" evidence="2 11"/>
<evidence type="ECO:0000313" key="14">
    <source>
        <dbReference type="Proteomes" id="UP000319980"/>
    </source>
</evidence>